<reference evidence="2" key="1">
    <citation type="journal article" date="2012" name="Stand. Genomic Sci.">
        <title>Genome sequence of strain HIMB624, a cultured representative from the OM43 clade of marine Betaproteobacteria.</title>
        <authorList>
            <person name="Huggett M.J."/>
            <person name="Hayakawa D.H."/>
            <person name="Rappe M.S."/>
        </authorList>
    </citation>
    <scope>NUCLEOTIDE SEQUENCE [LARGE SCALE GENOMIC DNA]</scope>
    <source>
        <strain evidence="2">KB13</strain>
    </source>
</reference>
<organism evidence="1 2">
    <name type="scientific">beta proteobacterium KB13</name>
    <dbReference type="NCBI Taxonomy" id="314607"/>
    <lineage>
        <taxon>Bacteria</taxon>
        <taxon>Pseudomonadati</taxon>
        <taxon>Pseudomonadota</taxon>
        <taxon>Betaproteobacteria</taxon>
        <taxon>Nitrosomonadales</taxon>
        <taxon>OM43 clade</taxon>
    </lineage>
</organism>
<sequence length="72" mass="8552">MKEKYLSAPQFAKMLKISREKVFLLAKHGLFPKPILLHTGAQLWSETVVKGWMNMRFKREDWITKDINSELF</sequence>
<dbReference type="AlphaFoldDB" id="B6BTA4"/>
<dbReference type="Gene3D" id="1.10.238.160">
    <property type="match status" value="1"/>
</dbReference>
<proteinExistence type="predicted"/>
<name>B6BTA4_9PROT</name>
<dbReference type="Proteomes" id="UP000004188">
    <property type="component" value="Unassembled WGS sequence"/>
</dbReference>
<dbReference type="STRING" id="314607.KB13_613"/>
<keyword evidence="2" id="KW-1185">Reference proteome</keyword>
<protein>
    <recommendedName>
        <fullName evidence="3">DNA-binding protein</fullName>
    </recommendedName>
</protein>
<accession>B6BTA4</accession>
<dbReference type="HOGENOM" id="CLU_2714216_0_0_4"/>
<evidence type="ECO:0008006" key="3">
    <source>
        <dbReference type="Google" id="ProtNLM"/>
    </source>
</evidence>
<evidence type="ECO:0000313" key="2">
    <source>
        <dbReference type="Proteomes" id="UP000004188"/>
    </source>
</evidence>
<gene>
    <name evidence="1" type="ORF">KB13_613</name>
</gene>
<evidence type="ECO:0000313" key="1">
    <source>
        <dbReference type="EMBL" id="EDZ64481.1"/>
    </source>
</evidence>
<dbReference type="EMBL" id="DS995299">
    <property type="protein sequence ID" value="EDZ64481.1"/>
    <property type="molecule type" value="Genomic_DNA"/>
</dbReference>